<evidence type="ECO:0000256" key="6">
    <source>
        <dbReference type="ARBA" id="ARBA00023163"/>
    </source>
</evidence>
<dbReference type="Proteomes" id="UP000254866">
    <property type="component" value="Unassembled WGS sequence"/>
</dbReference>
<dbReference type="InterPro" id="IPR053826">
    <property type="entry name" value="WDR75"/>
</dbReference>
<evidence type="ECO:0000256" key="8">
    <source>
        <dbReference type="PROSITE-ProRule" id="PRU00221"/>
    </source>
</evidence>
<dbReference type="InterPro" id="IPR036322">
    <property type="entry name" value="WD40_repeat_dom_sf"/>
</dbReference>
<dbReference type="InterPro" id="IPR001680">
    <property type="entry name" value="WD40_rpt"/>
</dbReference>
<dbReference type="InterPro" id="IPR015943">
    <property type="entry name" value="WD40/YVTN_repeat-like_dom_sf"/>
</dbReference>
<evidence type="ECO:0000256" key="3">
    <source>
        <dbReference type="ARBA" id="ARBA00022552"/>
    </source>
</evidence>
<dbReference type="GO" id="GO:2000234">
    <property type="term" value="P:positive regulation of rRNA processing"/>
    <property type="evidence" value="ECO:0007669"/>
    <property type="project" value="TreeGrafter"/>
</dbReference>
<keyword evidence="11" id="KW-1185">Reference proteome</keyword>
<name>A0A370TEG2_9HELO</name>
<feature type="region of interest" description="Disordered" evidence="9">
    <location>
        <begin position="915"/>
        <end position="942"/>
    </location>
</feature>
<accession>A0A370TEG2</accession>
<reference evidence="10 11" key="1">
    <citation type="journal article" date="2018" name="IMA Fungus">
        <title>IMA Genome-F 9: Draft genome sequence of Annulohypoxylon stygium, Aspergillus mulundensis, Berkeleyomyces basicola (syn. Thielaviopsis basicola), Ceratocystis smalleyi, two Cercospora beticola strains, Coleophoma cylindrospora, Fusarium fracticaudum, Phialophora cf. hyalina, and Morchella septimelata.</title>
        <authorList>
            <person name="Wingfield B.D."/>
            <person name="Bills G.F."/>
            <person name="Dong Y."/>
            <person name="Huang W."/>
            <person name="Nel W.J."/>
            <person name="Swalarsk-Parry B.S."/>
            <person name="Vaghefi N."/>
            <person name="Wilken P.M."/>
            <person name="An Z."/>
            <person name="de Beer Z.W."/>
            <person name="De Vos L."/>
            <person name="Chen L."/>
            <person name="Duong T.A."/>
            <person name="Gao Y."/>
            <person name="Hammerbacher A."/>
            <person name="Kikkert J.R."/>
            <person name="Li Y."/>
            <person name="Li H."/>
            <person name="Li K."/>
            <person name="Li Q."/>
            <person name="Liu X."/>
            <person name="Ma X."/>
            <person name="Naidoo K."/>
            <person name="Pethybridge S.J."/>
            <person name="Sun J."/>
            <person name="Steenkamp E.T."/>
            <person name="van der Nest M.A."/>
            <person name="van Wyk S."/>
            <person name="Wingfield M.J."/>
            <person name="Xiong C."/>
            <person name="Yue Q."/>
            <person name="Zhang X."/>
        </authorList>
    </citation>
    <scope>NUCLEOTIDE SEQUENCE [LARGE SCALE GENOMIC DNA]</scope>
    <source>
        <strain evidence="10 11">BP 5553</strain>
    </source>
</reference>
<evidence type="ECO:0000313" key="11">
    <source>
        <dbReference type="Proteomes" id="UP000254866"/>
    </source>
</evidence>
<dbReference type="PROSITE" id="PS50294">
    <property type="entry name" value="WD_REPEATS_REGION"/>
    <property type="match status" value="1"/>
</dbReference>
<dbReference type="SUPFAM" id="SSF50978">
    <property type="entry name" value="WD40 repeat-like"/>
    <property type="match status" value="1"/>
</dbReference>
<dbReference type="PANTHER" id="PTHR44215:SF1">
    <property type="entry name" value="WD REPEAT-CONTAINING PROTEIN 75"/>
    <property type="match status" value="1"/>
</dbReference>
<feature type="compositionally biased region" description="Acidic residues" evidence="9">
    <location>
        <begin position="933"/>
        <end position="942"/>
    </location>
</feature>
<evidence type="ECO:0000313" key="10">
    <source>
        <dbReference type="EMBL" id="RDL33082.1"/>
    </source>
</evidence>
<keyword evidence="3" id="KW-0698">rRNA processing</keyword>
<feature type="region of interest" description="Disordered" evidence="9">
    <location>
        <begin position="1"/>
        <end position="28"/>
    </location>
</feature>
<sequence length="1004" mass="110074">MASELKRKRGPVGVQAAPKRAKSVKSPVAKPLQKLGLDNVGWDAAFNPPTKGKELVATNGVNGHAAEGQKDPDSAEPLDYDVLEQQELVKNKNLAEYGAPTLPKPISKTWKLSESIGGRMIDVEPVFSVDEKYIVVASAKAVHVYSTSTSLLTRTIKLKIDESRPDSRIITYCLSPTESDIVWVACSNGCIYRIDWTSGAGSEQWWGISSTGCIWMTVASMESAGRRRDVVFTTESRKDGGWRVTANELAPPDGPIQTVAKTIYTSNGHISFLKTANEGAIIAGAAGNKVLLGRLRSTEYDTIDKIKYEFRIFETAVPVSALDLRVSDRTGTENLKKSILKKTPIVDVVVGDVRGSIFLHNDLLANLIRSQDGTLPQGISLTPRKLHWHRQAVNTVKWSLDGNYVISGGSETVLVLWQLETGKLQFLPHLSATIQNVVISPSGASYGIQLADNSAMVLSTAELQPTTNIAGIQASVLATDETTESDILRVREEAWEQPLVQRTPAIINPADPSKLLLAVGQTQEINTEEPLVQGCPFLQTFDLGSGHNISRQALTRSHTTNLNATPSAHRVSEPRITHMKVSHDGNWLATVDEWNPPARDLAFLGPQDKTDRLRRREVFLKFWEWSSESDTWQLVSRIDAPHLASPNSSIASRVLDLAADPDTLRFSTIGEDNIVCIWSPKTRKREGVIVRGEKGQALRSWNCQYAVPLEKLELVESGSVDTLPASGAIAFSDDGSVLAAVCTQSGLVHLLNPDSGVIRQSRPGLFKGQIMKLDFLGQDLIALSDELLVYDLVADEERFRIRLDDRIIGLSEAQKREMAHLAVDKKSQTFAIALPVRIRGVKGNALKHRQSELFIFHQNEAQPQLEEMLPSVITALLPAVDSDGFLVLDAAADVRSIHKKGSQVITRLAQSTSAQQLEAESAEPAGELVPVTEEADEDEEMEELIPSVTLDEKDEDDDETPVVPHQKLSEIFDIGPAFALPPLEEMFYQVAGLYSSKPLVQSVQ</sequence>
<dbReference type="GO" id="GO:0045943">
    <property type="term" value="P:positive regulation of transcription by RNA polymerase I"/>
    <property type="evidence" value="ECO:0007669"/>
    <property type="project" value="InterPro"/>
</dbReference>
<dbReference type="RefSeq" id="XP_031866575.1">
    <property type="nucleotide sequence ID" value="XM_032017144.1"/>
</dbReference>
<keyword evidence="4 8" id="KW-0853">WD repeat</keyword>
<dbReference type="InterPro" id="IPR011047">
    <property type="entry name" value="Quinoprotein_ADH-like_sf"/>
</dbReference>
<dbReference type="CDD" id="cd23952">
    <property type="entry name" value="Utp17_CTD"/>
    <property type="match status" value="1"/>
</dbReference>
<dbReference type="SUPFAM" id="SSF50998">
    <property type="entry name" value="Quinoprotein alcohol dehydrogenase-like"/>
    <property type="match status" value="1"/>
</dbReference>
<dbReference type="GO" id="GO:0006364">
    <property type="term" value="P:rRNA processing"/>
    <property type="evidence" value="ECO:0007669"/>
    <property type="project" value="UniProtKB-KW"/>
</dbReference>
<keyword evidence="7" id="KW-0539">Nucleus</keyword>
<dbReference type="GO" id="GO:0003723">
    <property type="term" value="F:RNA binding"/>
    <property type="evidence" value="ECO:0007669"/>
    <property type="project" value="InterPro"/>
</dbReference>
<protein>
    <submittedName>
        <fullName evidence="10">Uncharacterized protein</fullName>
    </submittedName>
</protein>
<dbReference type="OrthoDB" id="4096at2759"/>
<evidence type="ECO:0000256" key="1">
    <source>
        <dbReference type="ARBA" id="ARBA00004604"/>
    </source>
</evidence>
<comment type="caution">
    <text evidence="10">The sequence shown here is derived from an EMBL/GenBank/DDBJ whole genome shotgun (WGS) entry which is preliminary data.</text>
</comment>
<comment type="subcellular location">
    <subcellularLocation>
        <location evidence="1">Nucleus</location>
        <location evidence="1">Nucleolus</location>
    </subcellularLocation>
</comment>
<dbReference type="SMART" id="SM00320">
    <property type="entry name" value="WD40"/>
    <property type="match status" value="3"/>
</dbReference>
<evidence type="ECO:0000256" key="4">
    <source>
        <dbReference type="ARBA" id="ARBA00022574"/>
    </source>
</evidence>
<keyword evidence="5" id="KW-0677">Repeat</keyword>
<evidence type="ECO:0000256" key="5">
    <source>
        <dbReference type="ARBA" id="ARBA00022737"/>
    </source>
</evidence>
<dbReference type="AlphaFoldDB" id="A0A370TEG2"/>
<evidence type="ECO:0000256" key="7">
    <source>
        <dbReference type="ARBA" id="ARBA00023242"/>
    </source>
</evidence>
<gene>
    <name evidence="10" type="ORF">BP5553_08521</name>
</gene>
<dbReference type="GO" id="GO:0032040">
    <property type="term" value="C:small-subunit processome"/>
    <property type="evidence" value="ECO:0007669"/>
    <property type="project" value="InterPro"/>
</dbReference>
<proteinExistence type="predicted"/>
<dbReference type="PANTHER" id="PTHR44215">
    <property type="entry name" value="WD REPEAT-CONTAINING PROTEIN 75"/>
    <property type="match status" value="1"/>
</dbReference>
<dbReference type="STRING" id="2656787.A0A370TEG2"/>
<organism evidence="10 11">
    <name type="scientific">Venustampulla echinocandica</name>
    <dbReference type="NCBI Taxonomy" id="2656787"/>
    <lineage>
        <taxon>Eukaryota</taxon>
        <taxon>Fungi</taxon>
        <taxon>Dikarya</taxon>
        <taxon>Ascomycota</taxon>
        <taxon>Pezizomycotina</taxon>
        <taxon>Leotiomycetes</taxon>
        <taxon>Helotiales</taxon>
        <taxon>Pleuroascaceae</taxon>
        <taxon>Venustampulla</taxon>
    </lineage>
</organism>
<feature type="compositionally biased region" description="Basic residues" evidence="9">
    <location>
        <begin position="1"/>
        <end position="10"/>
    </location>
</feature>
<evidence type="ECO:0000256" key="9">
    <source>
        <dbReference type="SAM" id="MobiDB-lite"/>
    </source>
</evidence>
<dbReference type="GeneID" id="43601370"/>
<evidence type="ECO:0000256" key="2">
    <source>
        <dbReference type="ARBA" id="ARBA00022517"/>
    </source>
</evidence>
<dbReference type="PROSITE" id="PS50082">
    <property type="entry name" value="WD_REPEATS_2"/>
    <property type="match status" value="1"/>
</dbReference>
<dbReference type="Gene3D" id="2.130.10.10">
    <property type="entry name" value="YVTN repeat-like/Quinoprotein amine dehydrogenase"/>
    <property type="match status" value="2"/>
</dbReference>
<keyword evidence="2" id="KW-0690">Ribosome biogenesis</keyword>
<keyword evidence="6" id="KW-0804">Transcription</keyword>
<dbReference type="Pfam" id="PF23869">
    <property type="entry name" value="Beta-prop_WDR75_1st"/>
    <property type="match status" value="1"/>
</dbReference>
<feature type="repeat" description="WD" evidence="8">
    <location>
        <begin position="386"/>
        <end position="427"/>
    </location>
</feature>
<dbReference type="EMBL" id="NPIC01000009">
    <property type="protein sequence ID" value="RDL33082.1"/>
    <property type="molecule type" value="Genomic_DNA"/>
</dbReference>